<keyword evidence="2" id="KW-1185">Reference proteome</keyword>
<proteinExistence type="predicted"/>
<evidence type="ECO:0000313" key="1">
    <source>
        <dbReference type="EMBL" id="MBB3185958.1"/>
    </source>
</evidence>
<dbReference type="RefSeq" id="WP_183411898.1">
    <property type="nucleotide sequence ID" value="NZ_JACHYB010000001.1"/>
</dbReference>
<dbReference type="EMBL" id="JACHYB010000001">
    <property type="protein sequence ID" value="MBB3185958.1"/>
    <property type="molecule type" value="Genomic_DNA"/>
</dbReference>
<protein>
    <recommendedName>
        <fullName evidence="3">Outer membrane protein beta-barrel domain-containing protein</fullName>
    </recommendedName>
</protein>
<evidence type="ECO:0000313" key="2">
    <source>
        <dbReference type="Proteomes" id="UP000544222"/>
    </source>
</evidence>
<gene>
    <name evidence="1" type="ORF">FHX64_000121</name>
</gene>
<comment type="caution">
    <text evidence="1">The sequence shown here is derived from an EMBL/GenBank/DDBJ whole genome shotgun (WGS) entry which is preliminary data.</text>
</comment>
<dbReference type="Proteomes" id="UP000544222">
    <property type="component" value="Unassembled WGS sequence"/>
</dbReference>
<accession>A0A7W5GZY2</accession>
<name>A0A7W5GZY2_9PORP</name>
<evidence type="ECO:0008006" key="3">
    <source>
        <dbReference type="Google" id="ProtNLM"/>
    </source>
</evidence>
<organism evidence="1 2">
    <name type="scientific">Microbacter margulisiae</name>
    <dbReference type="NCBI Taxonomy" id="1350067"/>
    <lineage>
        <taxon>Bacteria</taxon>
        <taxon>Pseudomonadati</taxon>
        <taxon>Bacteroidota</taxon>
        <taxon>Bacteroidia</taxon>
        <taxon>Bacteroidales</taxon>
        <taxon>Porphyromonadaceae</taxon>
        <taxon>Microbacter</taxon>
    </lineage>
</organism>
<reference evidence="1 2" key="1">
    <citation type="submission" date="2020-08" db="EMBL/GenBank/DDBJ databases">
        <title>Genomic Encyclopedia of Type Strains, Phase IV (KMG-IV): sequencing the most valuable type-strain genomes for metagenomic binning, comparative biology and taxonomic classification.</title>
        <authorList>
            <person name="Goeker M."/>
        </authorList>
    </citation>
    <scope>NUCLEOTIDE SEQUENCE [LARGE SCALE GENOMIC DNA]</scope>
    <source>
        <strain evidence="1 2">DSM 27471</strain>
    </source>
</reference>
<dbReference type="AlphaFoldDB" id="A0A7W5GZY2"/>
<sequence length="213" mass="24355">MYKKIFILNILLLTLIPVVKSQSDSKWAISLYSGLNSYSTYNVQTTDGTPHLVRAPFSLRSSCSLQSDFDVGYLIDPIWEIRGQLGWENLRWDPGSGVISMITIHTNIDLMYNLKNYLYGYYPDRLFDYQFFVGAGYGAKLAYNHTVNIAAGYTPIIRGGIVLNFHLNEQFAINGEISQNLIFDHSLTYNLHYIDNLTKFSLGFTYYFGVQGY</sequence>